<evidence type="ECO:0000313" key="2">
    <source>
        <dbReference type="EMBL" id="EAR89804.2"/>
    </source>
</evidence>
<dbReference type="AlphaFoldDB" id="Q22X42"/>
<dbReference type="KEGG" id="tet:TTHERM_00633110"/>
<feature type="region of interest" description="Disordered" evidence="1">
    <location>
        <begin position="413"/>
        <end position="435"/>
    </location>
</feature>
<dbReference type="HOGENOM" id="CLU_013044_0_0_1"/>
<name>Q22X42_TETTS</name>
<dbReference type="RefSeq" id="XP_001010049.2">
    <property type="nucleotide sequence ID" value="XM_001010049.2"/>
</dbReference>
<accession>Q22X42</accession>
<keyword evidence="3" id="KW-1185">Reference proteome</keyword>
<proteinExistence type="predicted"/>
<evidence type="ECO:0000256" key="1">
    <source>
        <dbReference type="SAM" id="MobiDB-lite"/>
    </source>
</evidence>
<dbReference type="OrthoDB" id="293266at2759"/>
<dbReference type="EMBL" id="GG662809">
    <property type="protein sequence ID" value="EAR89804.2"/>
    <property type="molecule type" value="Genomic_DNA"/>
</dbReference>
<reference evidence="3" key="1">
    <citation type="journal article" date="2006" name="PLoS Biol.">
        <title>Macronuclear genome sequence of the ciliate Tetrahymena thermophila, a model eukaryote.</title>
        <authorList>
            <person name="Eisen J.A."/>
            <person name="Coyne R.S."/>
            <person name="Wu M."/>
            <person name="Wu D."/>
            <person name="Thiagarajan M."/>
            <person name="Wortman J.R."/>
            <person name="Badger J.H."/>
            <person name="Ren Q."/>
            <person name="Amedeo P."/>
            <person name="Jones K.M."/>
            <person name="Tallon L.J."/>
            <person name="Delcher A.L."/>
            <person name="Salzberg S.L."/>
            <person name="Silva J.C."/>
            <person name="Haas B.J."/>
            <person name="Majoros W.H."/>
            <person name="Farzad M."/>
            <person name="Carlton J.M."/>
            <person name="Smith R.K. Jr."/>
            <person name="Garg J."/>
            <person name="Pearlman R.E."/>
            <person name="Karrer K.M."/>
            <person name="Sun L."/>
            <person name="Manning G."/>
            <person name="Elde N.C."/>
            <person name="Turkewitz A.P."/>
            <person name="Asai D.J."/>
            <person name="Wilkes D.E."/>
            <person name="Wang Y."/>
            <person name="Cai H."/>
            <person name="Collins K."/>
            <person name="Stewart B.A."/>
            <person name="Lee S.R."/>
            <person name="Wilamowska K."/>
            <person name="Weinberg Z."/>
            <person name="Ruzzo W.L."/>
            <person name="Wloga D."/>
            <person name="Gaertig J."/>
            <person name="Frankel J."/>
            <person name="Tsao C.-C."/>
            <person name="Gorovsky M.A."/>
            <person name="Keeling P.J."/>
            <person name="Waller R.F."/>
            <person name="Patron N.J."/>
            <person name="Cherry J.M."/>
            <person name="Stover N.A."/>
            <person name="Krieger C.J."/>
            <person name="del Toro C."/>
            <person name="Ryder H.F."/>
            <person name="Williamson S.C."/>
            <person name="Barbeau R.A."/>
            <person name="Hamilton E.P."/>
            <person name="Orias E."/>
        </authorList>
    </citation>
    <scope>NUCLEOTIDE SEQUENCE [LARGE SCALE GENOMIC DNA]</scope>
    <source>
        <strain evidence="3">SB210</strain>
    </source>
</reference>
<dbReference type="Proteomes" id="UP000009168">
    <property type="component" value="Unassembled WGS sequence"/>
</dbReference>
<sequence length="1212" mass="141909">MFDGEIEEEQKLELYNKDYNYKLNTIIFNVGNCFPNFQSDCYLQDELDQIMNSGVISIKLPISQFNIQSKDMEWSYQTFTFYTSSNLVNQPTIGMQKQYVFVKDGMFIQSQHVYQSPVSYRVDNSNINRTYLVENNKYAPYFNLELEIDQKYQKINIQYPTLPSILAQVNSVFNLLMVVGIILRYISFKSINQYFFMIALQNMFQETYFCITQNQSGKYQRDQKQSISQAKYFEDNQIKENFQKQFQIKQNLKNSNDQEESQEINLENYENQSIYQNQFKETQNGVFGPKIVKNQNGISQNGNLCQVKRQSQQNQETKNELDMFMISFQDIKTDENQCIKEKINLQKQNSIYSQKQIQVINTDSIKILFKDIQPAANFYNQLKQKNKSSPKQTPKNKLKQISNTLIQTQSTNLRSTQNDYKAQKSAQDSQKKQCCPKKEKQQKILERILFGFKMFNKKEQLESKGFSLRDKNNIQELVEKDLDIYQFYKDIIFLKKAITILLTHEQLASLHLIGCSTNLFELTKKKTGSQILEEPIFRSQTIINNSVESVDFFSNVFAFRMSFRGAQEYQFQYSQIELLAQFQNGTITQQFQISTNNCSDPNLIGYSCLGDIIIEDNEYQSVLQQKQELYDKKNNYKLNQVLIIIKGCNASTSSDCPSQDEINALMNKGIVFLKLPISQYNTSQKRMEQQFETFSFITSSDQIKTPFINIQNQLTIVKDGIFIQSEEVHQSPINYNIDNQNVNRQFFSDDLDQALYCFITLQIDQKIQKISIQYPTLPQIIAEVNGLFSLLMVVGLLMKYVSLKSMEKHFFMIVLKDIYQETYLQMLKRNNLNMPKILNYIKISKQNSLIQGKSGQQEVRVQQNLILANQIKEQKPSKIDTNQFLQNQNIINDQADSQEINLENYENQSIYQNQFKERTDGVFGPKIVKNTTDQTEILHKANVQTQCKNEHDTFIISFQDIKTDENQFITKTHFQNQHSIFSQRQIQAIRNETIKILLQDTQQDKNIDKSKKQIDDNLSQQKSQAQIKNICVLTQTTKEQFTQNQKKLNNKTHDNQKENCNNQQEENSKKLEKIIHSFKICQQDKYLKSKGLPLIYKNMIQEQIEKDLDIYSLYKDLIFLKKAIAILLTQEQIASINLIGCSVDFQNLTQNISNHQTEEGLNNHFEQSLAILMSDELQTKFMQNFIERCSNSENLDEIDKRILSSICKSYLD</sequence>
<evidence type="ECO:0008006" key="4">
    <source>
        <dbReference type="Google" id="ProtNLM"/>
    </source>
</evidence>
<evidence type="ECO:0000313" key="3">
    <source>
        <dbReference type="Proteomes" id="UP000009168"/>
    </source>
</evidence>
<protein>
    <recommendedName>
        <fullName evidence="4">AMP-binding enzyme family protein</fullName>
    </recommendedName>
</protein>
<dbReference type="InParanoid" id="Q22X42"/>
<dbReference type="GeneID" id="7826202"/>
<organism evidence="2 3">
    <name type="scientific">Tetrahymena thermophila (strain SB210)</name>
    <dbReference type="NCBI Taxonomy" id="312017"/>
    <lineage>
        <taxon>Eukaryota</taxon>
        <taxon>Sar</taxon>
        <taxon>Alveolata</taxon>
        <taxon>Ciliophora</taxon>
        <taxon>Intramacronucleata</taxon>
        <taxon>Oligohymenophorea</taxon>
        <taxon>Hymenostomatida</taxon>
        <taxon>Tetrahymenina</taxon>
        <taxon>Tetrahymenidae</taxon>
        <taxon>Tetrahymena</taxon>
    </lineage>
</organism>
<gene>
    <name evidence="2" type="ORF">TTHERM_00633110</name>
</gene>